<evidence type="ECO:0000313" key="2">
    <source>
        <dbReference type="EnsemblPlants" id="AUR62008796-RA:cds"/>
    </source>
</evidence>
<feature type="region of interest" description="Disordered" evidence="1">
    <location>
        <begin position="63"/>
        <end position="82"/>
    </location>
</feature>
<evidence type="ECO:0000313" key="3">
    <source>
        <dbReference type="Proteomes" id="UP000596660"/>
    </source>
</evidence>
<feature type="compositionally biased region" description="Acidic residues" evidence="1">
    <location>
        <begin position="139"/>
        <end position="150"/>
    </location>
</feature>
<feature type="compositionally biased region" description="Polar residues" evidence="1">
    <location>
        <begin position="71"/>
        <end position="82"/>
    </location>
</feature>
<feature type="region of interest" description="Disordered" evidence="1">
    <location>
        <begin position="130"/>
        <end position="157"/>
    </location>
</feature>
<dbReference type="AlphaFoldDB" id="A0A803LAA7"/>
<dbReference type="Gramene" id="AUR62008796-RA">
    <property type="protein sequence ID" value="AUR62008796-RA:cds"/>
    <property type="gene ID" value="AUR62008796"/>
</dbReference>
<dbReference type="Proteomes" id="UP000596660">
    <property type="component" value="Unplaced"/>
</dbReference>
<organism evidence="2 3">
    <name type="scientific">Chenopodium quinoa</name>
    <name type="common">Quinoa</name>
    <dbReference type="NCBI Taxonomy" id="63459"/>
    <lineage>
        <taxon>Eukaryota</taxon>
        <taxon>Viridiplantae</taxon>
        <taxon>Streptophyta</taxon>
        <taxon>Embryophyta</taxon>
        <taxon>Tracheophyta</taxon>
        <taxon>Spermatophyta</taxon>
        <taxon>Magnoliopsida</taxon>
        <taxon>eudicotyledons</taxon>
        <taxon>Gunneridae</taxon>
        <taxon>Pentapetalae</taxon>
        <taxon>Caryophyllales</taxon>
        <taxon>Chenopodiaceae</taxon>
        <taxon>Chenopodioideae</taxon>
        <taxon>Atripliceae</taxon>
        <taxon>Chenopodium</taxon>
    </lineage>
</organism>
<dbReference type="PANTHER" id="PTHR26312">
    <property type="entry name" value="TETRATRICOPEPTIDE REPEAT PROTEIN 5"/>
    <property type="match status" value="1"/>
</dbReference>
<accession>A0A803LAA7</accession>
<dbReference type="Gene3D" id="1.25.40.10">
    <property type="entry name" value="Tetratricopeptide repeat domain"/>
    <property type="match status" value="1"/>
</dbReference>
<protein>
    <submittedName>
        <fullName evidence="2">Uncharacterized protein</fullName>
    </submittedName>
</protein>
<name>A0A803LAA7_CHEQI</name>
<dbReference type="OMA" id="HNKKCLM"/>
<dbReference type="SUPFAM" id="SSF48452">
    <property type="entry name" value="TPR-like"/>
    <property type="match status" value="1"/>
</dbReference>
<reference evidence="2" key="1">
    <citation type="journal article" date="2017" name="Nature">
        <title>The genome of Chenopodium quinoa.</title>
        <authorList>
            <person name="Jarvis D.E."/>
            <person name="Ho Y.S."/>
            <person name="Lightfoot D.J."/>
            <person name="Schmoeckel S.M."/>
            <person name="Li B."/>
            <person name="Borm T.J.A."/>
            <person name="Ohyanagi H."/>
            <person name="Mineta K."/>
            <person name="Michell C.T."/>
            <person name="Saber N."/>
            <person name="Kharbatia N.M."/>
            <person name="Rupper R.R."/>
            <person name="Sharp A.R."/>
            <person name="Dally N."/>
            <person name="Boughton B.A."/>
            <person name="Woo Y.H."/>
            <person name="Gao G."/>
            <person name="Schijlen E.G.W.M."/>
            <person name="Guo X."/>
            <person name="Momin A.A."/>
            <person name="Negrao S."/>
            <person name="Al-Babili S."/>
            <person name="Gehring C."/>
            <person name="Roessner U."/>
            <person name="Jung C."/>
            <person name="Murphy K."/>
            <person name="Arold S.T."/>
            <person name="Gojobori T."/>
            <person name="van der Linden C.G."/>
            <person name="van Loo E.N."/>
            <person name="Jellen E.N."/>
            <person name="Maughan P.J."/>
            <person name="Tester M."/>
        </authorList>
    </citation>
    <scope>NUCLEOTIDE SEQUENCE [LARGE SCALE GENOMIC DNA]</scope>
    <source>
        <strain evidence="2">cv. PI 614886</strain>
    </source>
</reference>
<keyword evidence="3" id="KW-1185">Reference proteome</keyword>
<evidence type="ECO:0000256" key="1">
    <source>
        <dbReference type="SAM" id="MobiDB-lite"/>
    </source>
</evidence>
<proteinExistence type="predicted"/>
<dbReference type="EnsemblPlants" id="AUR62008796-RA">
    <property type="protein sequence ID" value="AUR62008796-RA:cds"/>
    <property type="gene ID" value="AUR62008796"/>
</dbReference>
<feature type="region of interest" description="Disordered" evidence="1">
    <location>
        <begin position="18"/>
        <end position="42"/>
    </location>
</feature>
<reference evidence="2" key="2">
    <citation type="submission" date="2021-03" db="UniProtKB">
        <authorList>
            <consortium name="EnsemblPlants"/>
        </authorList>
    </citation>
    <scope>IDENTIFICATION</scope>
</reference>
<sequence>MMLIRSSSTPILGSLLSSSYSESPNHGNHSEYNSPKHHLPPKKFSFHQTPTCPLNLIPPSSISNSSPSINTEITSDGSQTNGFRRVQSEGNLEELVCNSFDEFNRCIPAAKKLPRKPSCSILQSIPSFSMHNSKRRYEDDEEEESDEEVQQEIRDDSSLDKTIAFMNMGLQERYIYAQEEIENVPSKMHLARGLGVVTGGGFGEDGSNKATMAEHYKNMVEQNPGNPMILRNYAKFLHKSKDLGGAEEYYSRAILMDPGDGEILSQYAQLIWELHGDEERALGYFQRSVQASPENSHVIAAYANFLWEIEEGNLCTMPATCHQSAMVAATT</sequence>
<feature type="compositionally biased region" description="Polar residues" evidence="1">
    <location>
        <begin position="24"/>
        <end position="33"/>
    </location>
</feature>
<dbReference type="PANTHER" id="PTHR26312:SF221">
    <property type="entry name" value="OS04G0510600 PROTEIN"/>
    <property type="match status" value="1"/>
</dbReference>
<dbReference type="InterPro" id="IPR011990">
    <property type="entry name" value="TPR-like_helical_dom_sf"/>
</dbReference>